<proteinExistence type="predicted"/>
<sequence length="53" mass="5665">MTGGIPSGYGLSGQAHRLEQFSKERVGEATSLAEQADNLSRQVESFLGRVKNG</sequence>
<comment type="caution">
    <text evidence="1">The sequence shown here is derived from an EMBL/GenBank/DDBJ whole genome shotgun (WGS) entry which is preliminary data.</text>
</comment>
<dbReference type="AlphaFoldDB" id="A0A7C9QTK8"/>
<evidence type="ECO:0000313" key="1">
    <source>
        <dbReference type="EMBL" id="NFV79977.1"/>
    </source>
</evidence>
<evidence type="ECO:0000313" key="2">
    <source>
        <dbReference type="Proteomes" id="UP000480684"/>
    </source>
</evidence>
<keyword evidence="2" id="KW-1185">Reference proteome</keyword>
<dbReference type="Proteomes" id="UP000480684">
    <property type="component" value="Unassembled WGS sequence"/>
</dbReference>
<protein>
    <submittedName>
        <fullName evidence="1">Uncharacterized protein</fullName>
    </submittedName>
</protein>
<organism evidence="1 2">
    <name type="scientific">Magnetospirillum aberrantis SpK</name>
    <dbReference type="NCBI Taxonomy" id="908842"/>
    <lineage>
        <taxon>Bacteria</taxon>
        <taxon>Pseudomonadati</taxon>
        <taxon>Pseudomonadota</taxon>
        <taxon>Alphaproteobacteria</taxon>
        <taxon>Rhodospirillales</taxon>
        <taxon>Rhodospirillaceae</taxon>
        <taxon>Magnetospirillum</taxon>
    </lineage>
</organism>
<reference evidence="1 2" key="1">
    <citation type="submission" date="2020-02" db="EMBL/GenBank/DDBJ databases">
        <authorList>
            <person name="Dziuba M."/>
            <person name="Kuznetsov B."/>
            <person name="Mardanov A."/>
            <person name="Ravin N."/>
            <person name="Grouzdev D."/>
        </authorList>
    </citation>
    <scope>NUCLEOTIDE SEQUENCE [LARGE SCALE GENOMIC DNA]</scope>
    <source>
        <strain evidence="1 2">SpK</strain>
    </source>
</reference>
<dbReference type="RefSeq" id="WP_163677296.1">
    <property type="nucleotide sequence ID" value="NZ_JAAIYP010000034.1"/>
</dbReference>
<accession>A0A7C9QTK8</accession>
<name>A0A7C9QTK8_9PROT</name>
<gene>
    <name evidence="1" type="ORF">G4223_07625</name>
</gene>
<dbReference type="EMBL" id="JAAIYP010000034">
    <property type="protein sequence ID" value="NFV79977.1"/>
    <property type="molecule type" value="Genomic_DNA"/>
</dbReference>